<evidence type="ECO:0000313" key="2">
    <source>
        <dbReference type="Proteomes" id="UP000299102"/>
    </source>
</evidence>
<dbReference type="AlphaFoldDB" id="A0A4C1ZTZ5"/>
<dbReference type="EMBL" id="BGZK01002097">
    <property type="protein sequence ID" value="GBP90614.1"/>
    <property type="molecule type" value="Genomic_DNA"/>
</dbReference>
<gene>
    <name evidence="1" type="ORF">EVAR_63628_1</name>
</gene>
<proteinExistence type="predicted"/>
<sequence>MLHLFAKWVELARYHKIADDSSHLTLNAVLRQDVILKFSGAEVYTHTGYRICKSHQLTLWSRRHTAKSDGKLSNEACIIGFR</sequence>
<comment type="caution">
    <text evidence="1">The sequence shown here is derived from an EMBL/GenBank/DDBJ whole genome shotgun (WGS) entry which is preliminary data.</text>
</comment>
<keyword evidence="2" id="KW-1185">Reference proteome</keyword>
<accession>A0A4C1ZTZ5</accession>
<dbReference type="Proteomes" id="UP000299102">
    <property type="component" value="Unassembled WGS sequence"/>
</dbReference>
<protein>
    <submittedName>
        <fullName evidence="1">Uncharacterized protein</fullName>
    </submittedName>
</protein>
<name>A0A4C1ZTZ5_EUMVA</name>
<evidence type="ECO:0000313" key="1">
    <source>
        <dbReference type="EMBL" id="GBP90614.1"/>
    </source>
</evidence>
<organism evidence="1 2">
    <name type="scientific">Eumeta variegata</name>
    <name type="common">Bagworm moth</name>
    <name type="synonym">Eumeta japonica</name>
    <dbReference type="NCBI Taxonomy" id="151549"/>
    <lineage>
        <taxon>Eukaryota</taxon>
        <taxon>Metazoa</taxon>
        <taxon>Ecdysozoa</taxon>
        <taxon>Arthropoda</taxon>
        <taxon>Hexapoda</taxon>
        <taxon>Insecta</taxon>
        <taxon>Pterygota</taxon>
        <taxon>Neoptera</taxon>
        <taxon>Endopterygota</taxon>
        <taxon>Lepidoptera</taxon>
        <taxon>Glossata</taxon>
        <taxon>Ditrysia</taxon>
        <taxon>Tineoidea</taxon>
        <taxon>Psychidae</taxon>
        <taxon>Oiketicinae</taxon>
        <taxon>Eumeta</taxon>
    </lineage>
</organism>
<reference evidence="1 2" key="1">
    <citation type="journal article" date="2019" name="Commun. Biol.">
        <title>The bagworm genome reveals a unique fibroin gene that provides high tensile strength.</title>
        <authorList>
            <person name="Kono N."/>
            <person name="Nakamura H."/>
            <person name="Ohtoshi R."/>
            <person name="Tomita M."/>
            <person name="Numata K."/>
            <person name="Arakawa K."/>
        </authorList>
    </citation>
    <scope>NUCLEOTIDE SEQUENCE [LARGE SCALE GENOMIC DNA]</scope>
</reference>